<evidence type="ECO:0000313" key="6">
    <source>
        <dbReference type="Proteomes" id="UP000255066"/>
    </source>
</evidence>
<dbReference type="InterPro" id="IPR014147">
    <property type="entry name" value="T4SS_TrbJ"/>
</dbReference>
<keyword evidence="5" id="KW-1185">Reference proteome</keyword>
<reference evidence="3 5" key="1">
    <citation type="submission" date="2015-11" db="EMBL/GenBank/DDBJ databases">
        <title>Genomic analysis of 38 Legionella species identifies large and diverse effector repertoires.</title>
        <authorList>
            <person name="Burstein D."/>
            <person name="Amaro F."/>
            <person name="Zusman T."/>
            <person name="Lifshitz Z."/>
            <person name="Cohen O."/>
            <person name="Gilbert J.A."/>
            <person name="Pupko T."/>
            <person name="Shuman H.A."/>
            <person name="Segal G."/>
        </authorList>
    </citation>
    <scope>NUCLEOTIDE SEQUENCE [LARGE SCALE GENOMIC DNA]</scope>
    <source>
        <strain evidence="3 5">CDC#1407-AL-14</strain>
    </source>
</reference>
<feature type="signal peptide" evidence="2">
    <location>
        <begin position="1"/>
        <end position="17"/>
    </location>
</feature>
<dbReference type="RefSeq" id="WP_058523532.1">
    <property type="nucleotide sequence ID" value="NZ_CAAAHV010000033.1"/>
</dbReference>
<feature type="coiled-coil region" evidence="1">
    <location>
        <begin position="32"/>
        <end position="59"/>
    </location>
</feature>
<reference evidence="4 6" key="2">
    <citation type="submission" date="2018-06" db="EMBL/GenBank/DDBJ databases">
        <authorList>
            <consortium name="Pathogen Informatics"/>
            <person name="Doyle S."/>
        </authorList>
    </citation>
    <scope>NUCLEOTIDE SEQUENCE [LARGE SCALE GENOMIC DNA]</scope>
    <source>
        <strain evidence="4 6">NCTC12437</strain>
    </source>
</reference>
<evidence type="ECO:0000256" key="1">
    <source>
        <dbReference type="SAM" id="Coils"/>
    </source>
</evidence>
<dbReference type="NCBIfam" id="TIGR02780">
    <property type="entry name" value="TrbJ_Ti"/>
    <property type="match status" value="1"/>
</dbReference>
<protein>
    <submittedName>
        <fullName evidence="3 4">Conjugal transfer protein TrbJ</fullName>
    </submittedName>
</protein>
<dbReference type="Proteomes" id="UP000054735">
    <property type="component" value="Unassembled WGS sequence"/>
</dbReference>
<sequence length="232" mass="25911">MKVKLMILWGLVFAASASGTPVFDATNWAQNLKMIANQVQAYKNQLEQYNTMLENTKSLTSYQWDDANSVISHLINTTDTIDYYKQEAGSLDAYLNRYQSEEYYSNSKFSEAEIARLKQNQLSASVAQKRANDALLRGIDSQQKNLKSDAAKLKTLQAHAQNAEGQKQAIQAASQLASAENHQLLQIRSLMIAEHNANATRAASEVNKEAILAAGDERFRAGKFQKSKPMSW</sequence>
<name>A0A378JZD7_9GAMM</name>
<dbReference type="SUPFAM" id="SSF101082">
    <property type="entry name" value="Typo IV secretion system protein TraC"/>
    <property type="match status" value="1"/>
</dbReference>
<evidence type="ECO:0000256" key="2">
    <source>
        <dbReference type="SAM" id="SignalP"/>
    </source>
</evidence>
<dbReference type="EMBL" id="LNXT01000018">
    <property type="protein sequence ID" value="KTC71803.1"/>
    <property type="molecule type" value="Genomic_DNA"/>
</dbReference>
<dbReference type="OrthoDB" id="7469703at2"/>
<organism evidence="4 6">
    <name type="scientific">Legionella birminghamensis</name>
    <dbReference type="NCBI Taxonomy" id="28083"/>
    <lineage>
        <taxon>Bacteria</taxon>
        <taxon>Pseudomonadati</taxon>
        <taxon>Pseudomonadota</taxon>
        <taxon>Gammaproteobacteria</taxon>
        <taxon>Legionellales</taxon>
        <taxon>Legionellaceae</taxon>
        <taxon>Legionella</taxon>
    </lineage>
</organism>
<dbReference type="AlphaFoldDB" id="A0A378JZD7"/>
<proteinExistence type="predicted"/>
<accession>A0A378JZD7</accession>
<gene>
    <name evidence="4" type="primary">trbJ_2</name>
    <name evidence="3" type="ORF">Lbir_1439</name>
    <name evidence="4" type="ORF">NCTC12437_03131</name>
</gene>
<keyword evidence="1" id="KW-0175">Coiled coil</keyword>
<dbReference type="EMBL" id="UGNW01000002">
    <property type="protein sequence ID" value="STX60841.1"/>
    <property type="molecule type" value="Genomic_DNA"/>
</dbReference>
<dbReference type="STRING" id="28083.Lbir_1439"/>
<dbReference type="Proteomes" id="UP000255066">
    <property type="component" value="Unassembled WGS sequence"/>
</dbReference>
<evidence type="ECO:0000313" key="4">
    <source>
        <dbReference type="EMBL" id="STX60841.1"/>
    </source>
</evidence>
<evidence type="ECO:0000313" key="3">
    <source>
        <dbReference type="EMBL" id="KTC71803.1"/>
    </source>
</evidence>
<feature type="chain" id="PRO_5016879641" evidence="2">
    <location>
        <begin position="18"/>
        <end position="232"/>
    </location>
</feature>
<keyword evidence="2" id="KW-0732">Signal</keyword>
<evidence type="ECO:0000313" key="5">
    <source>
        <dbReference type="Proteomes" id="UP000054735"/>
    </source>
</evidence>